<dbReference type="OMA" id="IDEPRNT"/>
<name>A0A1V6Z456_PENNA</name>
<evidence type="ECO:0008006" key="3">
    <source>
        <dbReference type="Google" id="ProtNLM"/>
    </source>
</evidence>
<evidence type="ECO:0000313" key="1">
    <source>
        <dbReference type="EMBL" id="OQE94284.1"/>
    </source>
</evidence>
<sequence>MAPARQSALKTSRQRSVSAVSRLSERSVQSTTSDFLDAKLSELESDLDYIRCVRDGLNEARQAEVIAHEEFQRRIYPFLQAFRASSQTIHVAKRQRRLIIEDVDENVDTKHQPIEGPVDQGLLERAYRDVMIPRVLSASAKQKFNQSAFKEKVHNYYGVNERCAPGYSWCHVFHQVLPEKYVKAAYLVPRSMTAKKISHLFGVEDGVLADPQNDKSKNENIVGYKNNAYIKLKSIDGKALEFITNNRPRQRYLYFCFIIAYLNAKSQGANDAVAKKVEATRFWPSGGEYLDRSTLVTLARCVSGSELPESLKDNTFDSGDNSTRDADAGTVLGADVRDACSASYLAGQN</sequence>
<dbReference type="STRING" id="60175.A0A1V6Z456"/>
<comment type="caution">
    <text evidence="1">The sequence shown here is derived from an EMBL/GenBank/DDBJ whole genome shotgun (WGS) entry which is preliminary data.</text>
</comment>
<evidence type="ECO:0000313" key="2">
    <source>
        <dbReference type="Proteomes" id="UP000191691"/>
    </source>
</evidence>
<keyword evidence="2" id="KW-1185">Reference proteome</keyword>
<accession>A0A1V6Z456</accession>
<reference evidence="2" key="1">
    <citation type="journal article" date="2017" name="Nat. Microbiol.">
        <title>Global analysis of biosynthetic gene clusters reveals vast potential of secondary metabolite production in Penicillium species.</title>
        <authorList>
            <person name="Nielsen J.C."/>
            <person name="Grijseels S."/>
            <person name="Prigent S."/>
            <person name="Ji B."/>
            <person name="Dainat J."/>
            <person name="Nielsen K.F."/>
            <person name="Frisvad J.C."/>
            <person name="Workman M."/>
            <person name="Nielsen J."/>
        </authorList>
    </citation>
    <scope>NUCLEOTIDE SEQUENCE [LARGE SCALE GENOMIC DNA]</scope>
    <source>
        <strain evidence="2">IBT 13039</strain>
    </source>
</reference>
<dbReference type="EMBL" id="MOOB01000004">
    <property type="protein sequence ID" value="OQE94284.1"/>
    <property type="molecule type" value="Genomic_DNA"/>
</dbReference>
<dbReference type="Proteomes" id="UP000191691">
    <property type="component" value="Unassembled WGS sequence"/>
</dbReference>
<proteinExistence type="predicted"/>
<organism evidence="1 2">
    <name type="scientific">Penicillium nalgiovense</name>
    <dbReference type="NCBI Taxonomy" id="60175"/>
    <lineage>
        <taxon>Eukaryota</taxon>
        <taxon>Fungi</taxon>
        <taxon>Dikarya</taxon>
        <taxon>Ascomycota</taxon>
        <taxon>Pezizomycotina</taxon>
        <taxon>Eurotiomycetes</taxon>
        <taxon>Eurotiomycetidae</taxon>
        <taxon>Eurotiales</taxon>
        <taxon>Aspergillaceae</taxon>
        <taxon>Penicillium</taxon>
    </lineage>
</organism>
<gene>
    <name evidence="1" type="ORF">PENNAL_c0004G03032</name>
</gene>
<dbReference type="AlphaFoldDB" id="A0A1V6Z456"/>
<protein>
    <recommendedName>
        <fullName evidence="3">HNH nuclease domain-containing protein</fullName>
    </recommendedName>
</protein>